<evidence type="ECO:0000256" key="1">
    <source>
        <dbReference type="SAM" id="SignalP"/>
    </source>
</evidence>
<dbReference type="InterPro" id="IPR013783">
    <property type="entry name" value="Ig-like_fold"/>
</dbReference>
<accession>A0ABW5XEJ6</accession>
<keyword evidence="1" id="KW-0732">Signal</keyword>
<dbReference type="SUPFAM" id="SSF55486">
    <property type="entry name" value="Metalloproteases ('zincins'), catalytic domain"/>
    <property type="match status" value="1"/>
</dbReference>
<feature type="signal peptide" evidence="1">
    <location>
        <begin position="1"/>
        <end position="22"/>
    </location>
</feature>
<dbReference type="EMBL" id="JBHUOP010000003">
    <property type="protein sequence ID" value="MFD2840766.1"/>
    <property type="molecule type" value="Genomic_DNA"/>
</dbReference>
<organism evidence="2 3">
    <name type="scientific">Populibacterium corticicola</name>
    <dbReference type="NCBI Taxonomy" id="1812826"/>
    <lineage>
        <taxon>Bacteria</taxon>
        <taxon>Bacillati</taxon>
        <taxon>Actinomycetota</taxon>
        <taxon>Actinomycetes</taxon>
        <taxon>Micrococcales</taxon>
        <taxon>Jonesiaceae</taxon>
        <taxon>Populibacterium</taxon>
    </lineage>
</organism>
<proteinExistence type="predicted"/>
<gene>
    <name evidence="2" type="ORF">ACFSYH_09300</name>
</gene>
<dbReference type="RefSeq" id="WP_377466652.1">
    <property type="nucleotide sequence ID" value="NZ_JBHUOP010000003.1"/>
</dbReference>
<dbReference type="Proteomes" id="UP001597391">
    <property type="component" value="Unassembled WGS sequence"/>
</dbReference>
<evidence type="ECO:0000313" key="2">
    <source>
        <dbReference type="EMBL" id="MFD2840766.1"/>
    </source>
</evidence>
<protein>
    <submittedName>
        <fullName evidence="2">Ig-like domain repeat protein</fullName>
    </submittedName>
</protein>
<sequence length="762" mass="80527">MRFARSYAVAVAVALVTATGVAAPALATSSATDPGEAQLRGQLVKLIVDYPAHDDLDFGAHSDDDHPADTHLAVRVGDTSVPISDESGHLEQVPSGAEVTLTVELPDAAVVPPAPASGDGPILSETQAASAASVANGPMTVIDVLSAHSVTAPTTTVTGSAYHQVYVVIATRSGAANLAPSESTGKALVESAGQYWSSQTFGKVSGFKVAQTRTYTTSLTKNQLCNLSSVGSIERIWREAARQSSYREGARKHLLVLTEPCDPNRALGVAEVGEGLQTGGRIVVNDLSEHTVIHEFGHNFSLGHANLESVAGDRIWDYMALFSPMSATVDAAIGTVPSLDVAYQHTLGVLPSGQLKTVVGSATVKLAPVSNTKGTRGALFYDPTTGTKTYLEYRSGTGFDTPSFYTNTSALSVYLFRYGAGVRVYTLDQDDPRTWNDTGTLTEPISRSQFRTTLRQGERLQHPLSGYTITVSQLTATQATVRLSVPKASSSLTSKNVSTRYGTQPKLTVRLGSNAPAGGTITATVNGKKVGSAKVAAKPGTRKVTVKLSSNLAVGKHKVKFKYSGNAAAKSSTHTRTLTVKKATPKAKITVKNAYLKYKPSVTLALTSGRAPSGNATLYVDGKKTATKKVSKGKTTFTLKKPLSKGRHSFRVEFHASKNYNKATAKKSVTVAKKRGTISGFASGTKTIAAGKVYKDTFKVNHAAVLQTRTGSTWKTVKKLKAGTHVLKHTAKAKPIRYRVKIASSSTVTGKTSKTVTIKVTK</sequence>
<feature type="chain" id="PRO_5046834082" evidence="1">
    <location>
        <begin position="23"/>
        <end position="762"/>
    </location>
</feature>
<comment type="caution">
    <text evidence="2">The sequence shown here is derived from an EMBL/GenBank/DDBJ whole genome shotgun (WGS) entry which is preliminary data.</text>
</comment>
<name>A0ABW5XEJ6_9MICO</name>
<dbReference type="Gene3D" id="2.60.40.10">
    <property type="entry name" value="Immunoglobulins"/>
    <property type="match status" value="2"/>
</dbReference>
<evidence type="ECO:0000313" key="3">
    <source>
        <dbReference type="Proteomes" id="UP001597391"/>
    </source>
</evidence>
<keyword evidence="3" id="KW-1185">Reference proteome</keyword>
<reference evidence="3" key="1">
    <citation type="journal article" date="2019" name="Int. J. Syst. Evol. Microbiol.">
        <title>The Global Catalogue of Microorganisms (GCM) 10K type strain sequencing project: providing services to taxonomists for standard genome sequencing and annotation.</title>
        <authorList>
            <consortium name="The Broad Institute Genomics Platform"/>
            <consortium name="The Broad Institute Genome Sequencing Center for Infectious Disease"/>
            <person name="Wu L."/>
            <person name="Ma J."/>
        </authorList>
    </citation>
    <scope>NUCLEOTIDE SEQUENCE [LARGE SCALE GENOMIC DNA]</scope>
    <source>
        <strain evidence="3">KCTC 33576</strain>
    </source>
</reference>